<dbReference type="InterPro" id="IPR008532">
    <property type="entry name" value="NFACT_RNA-bd"/>
</dbReference>
<dbReference type="Gene3D" id="2.30.310.10">
    <property type="entry name" value="ibrinogen binding protein from staphylococcus aureus domain"/>
    <property type="match status" value="1"/>
</dbReference>
<dbReference type="RefSeq" id="XP_040741409.1">
    <property type="nucleotide sequence ID" value="XM_040885685.1"/>
</dbReference>
<feature type="compositionally biased region" description="Basic and acidic residues" evidence="7">
    <location>
        <begin position="878"/>
        <end position="893"/>
    </location>
</feature>
<evidence type="ECO:0000256" key="4">
    <source>
        <dbReference type="ARBA" id="ARBA00023054"/>
    </source>
</evidence>
<evidence type="ECO:0000256" key="3">
    <source>
        <dbReference type="ARBA" id="ARBA00022490"/>
    </source>
</evidence>
<dbReference type="GO" id="GO:0043023">
    <property type="term" value="F:ribosomal large subunit binding"/>
    <property type="evidence" value="ECO:0007669"/>
    <property type="project" value="TreeGrafter"/>
</dbReference>
<feature type="coiled-coil region" evidence="6">
    <location>
        <begin position="324"/>
        <end position="351"/>
    </location>
</feature>
<dbReference type="InterPro" id="IPR021846">
    <property type="entry name" value="NFACT-C"/>
</dbReference>
<organism evidence="10 11">
    <name type="scientific">Linderina pennispora</name>
    <dbReference type="NCBI Taxonomy" id="61395"/>
    <lineage>
        <taxon>Eukaryota</taxon>
        <taxon>Fungi</taxon>
        <taxon>Fungi incertae sedis</taxon>
        <taxon>Zoopagomycota</taxon>
        <taxon>Kickxellomycotina</taxon>
        <taxon>Kickxellomycetes</taxon>
        <taxon>Kickxellales</taxon>
        <taxon>Kickxellaceae</taxon>
        <taxon>Linderina</taxon>
    </lineage>
</organism>
<feature type="compositionally biased region" description="Basic and acidic residues" evidence="7">
    <location>
        <begin position="656"/>
        <end position="670"/>
    </location>
</feature>
<dbReference type="STRING" id="61395.A0A1Y1W249"/>
<dbReference type="Pfam" id="PF05833">
    <property type="entry name" value="NFACT_N"/>
    <property type="match status" value="1"/>
</dbReference>
<dbReference type="Pfam" id="PF05670">
    <property type="entry name" value="NFACT-R_1"/>
    <property type="match status" value="1"/>
</dbReference>
<feature type="compositionally biased region" description="Basic residues" evidence="7">
    <location>
        <begin position="1029"/>
        <end position="1046"/>
    </location>
</feature>
<protein>
    <recommendedName>
        <fullName evidence="5">Ribosome quality control complex subunit 2</fullName>
    </recommendedName>
</protein>
<dbReference type="GO" id="GO:1990112">
    <property type="term" value="C:RQC complex"/>
    <property type="evidence" value="ECO:0007669"/>
    <property type="project" value="TreeGrafter"/>
</dbReference>
<name>A0A1Y1W249_9FUNG</name>
<feature type="compositionally biased region" description="Basic residues" evidence="7">
    <location>
        <begin position="800"/>
        <end position="813"/>
    </location>
</feature>
<dbReference type="GO" id="GO:0000049">
    <property type="term" value="F:tRNA binding"/>
    <property type="evidence" value="ECO:0007669"/>
    <property type="project" value="TreeGrafter"/>
</dbReference>
<dbReference type="GO" id="GO:0072344">
    <property type="term" value="P:rescue of stalled ribosome"/>
    <property type="evidence" value="ECO:0007669"/>
    <property type="project" value="TreeGrafter"/>
</dbReference>
<dbReference type="GO" id="GO:1990116">
    <property type="term" value="P:ribosome-associated ubiquitin-dependent protein catabolic process"/>
    <property type="evidence" value="ECO:0007669"/>
    <property type="project" value="TreeGrafter"/>
</dbReference>
<dbReference type="Pfam" id="PF11923">
    <property type="entry name" value="NFACT-C"/>
    <property type="match status" value="1"/>
</dbReference>
<feature type="region of interest" description="Disordered" evidence="7">
    <location>
        <begin position="1024"/>
        <end position="1046"/>
    </location>
</feature>
<evidence type="ECO:0000259" key="8">
    <source>
        <dbReference type="Pfam" id="PF05670"/>
    </source>
</evidence>
<dbReference type="EMBL" id="MCFD01000012">
    <property type="protein sequence ID" value="ORX67522.1"/>
    <property type="molecule type" value="Genomic_DNA"/>
</dbReference>
<evidence type="ECO:0000313" key="11">
    <source>
        <dbReference type="Proteomes" id="UP000193922"/>
    </source>
</evidence>
<dbReference type="AlphaFoldDB" id="A0A1Y1W249"/>
<evidence type="ECO:0000256" key="6">
    <source>
        <dbReference type="SAM" id="Coils"/>
    </source>
</evidence>
<dbReference type="FunFam" id="2.30.310.10:FF:000003">
    <property type="entry name" value="Zinc knuckle domain containing protein"/>
    <property type="match status" value="1"/>
</dbReference>
<feature type="compositionally biased region" description="Acidic residues" evidence="7">
    <location>
        <begin position="671"/>
        <end position="683"/>
    </location>
</feature>
<keyword evidence="11" id="KW-1185">Reference proteome</keyword>
<feature type="domain" description="NFACT protein C-terminal" evidence="9">
    <location>
        <begin position="906"/>
        <end position="1020"/>
    </location>
</feature>
<dbReference type="PANTHER" id="PTHR15239">
    <property type="entry name" value="NUCLEAR EXPORT MEDIATOR FACTOR NEMF"/>
    <property type="match status" value="1"/>
</dbReference>
<accession>A0A1Y1W249</accession>
<feature type="compositionally biased region" description="Basic and acidic residues" evidence="7">
    <location>
        <begin position="776"/>
        <end position="790"/>
    </location>
</feature>
<dbReference type="GeneID" id="63802333"/>
<feature type="region of interest" description="Disordered" evidence="7">
    <location>
        <begin position="656"/>
        <end position="683"/>
    </location>
</feature>
<sequence length="1046" mass="116664">MKQRFSAIDVCATVTALNQRIVGLRLQNVYDVNSKTFLMKFTEPDHKELVLVESGIRLHTTDYARDKSITPTCVAAKLTAVKQIGMDRVVDFEFAVMAGAQEEGTYHIVCEFYASGNIILTDYQYRILALLRVVVLEEDKFAVGETYGLAESRDIQPVQRQDLVNLLAKAGPKDNLKRTLATFGAYGPALSEHVILRAKLSPTLRIATGMDLTPQSPQIDALMMAYGEAYGIAQELRHGVHPGYTTFLPRTDSSPEEDLFDEFHPWLFEQHKNKPYREYPSFADAADVFFSNIEAQRLKVRVQQQEIAAVKKLEAIKSEHDGRVASLELAHRKAEEQARRIELNLEFAVAAGMDWQELEELVDDQRDLGNPVAEQIKKLNLGVNQITLELDDPDDWDDSDSDGDDDEQREFAGPLDVDVDIFQSAFANAQRYYTSRRAAGVKHSKTLAVSQQALQSAEQKIRADLKATKITATVSQLRKPFWFEKFAWFVSSDGYLVIAGRDMQQNEILVKKYLKPGDAYIHADIHGAASVIVKNKIAPEAASVLDKADSSAKKTAETIPPSTLFQAGIMSVCQSRAWDAKIVTSAWWVEASQVSKTAPTGEYLTTGSFMIRGKKHFLPPTQLVYGFGFLFRLADDESVARHVKAHQQRMAIMEENRRTFEGSAAKKDEPELAPEEPAGNDDEFTIINADAPEEVPPAKQPKPARSDGIDFVAARSKYNLDEVEQAHADDFGDSGPSAAHTSSKKQISAKERRQQRKERKQGKDHEETEVPQGKLSKKEMRRLEEERKFEASQQKQKQQPQKRGKKGKMKKMKEKYAEQDDDDREIRMALLGSTGKDVEQALDNASKPAEETGISGLPVSSQAPPSIVDQFKAMATKQDSDDKPYKKPANEKQLDEDEDAADISMDQMNVLDLLTPSPLAGDNLSFAIPVCAPYNSLSAYKYRVKLVPGVMKKGKASKMALSVFLAAADNNKPKSTHSADSQEAERLEFETILANREKELMKGVSDVEMIAQMLGKVKVTAPNMESIKQKSKSMAKAKAKGKRKDD</sequence>
<dbReference type="OrthoDB" id="207084at2759"/>
<evidence type="ECO:0000313" key="10">
    <source>
        <dbReference type="EMBL" id="ORX67522.1"/>
    </source>
</evidence>
<comment type="similarity">
    <text evidence="2">Belongs to the NEMF family.</text>
</comment>
<proteinExistence type="inferred from homology"/>
<gene>
    <name evidence="10" type="ORF">DL89DRAFT_259394</name>
</gene>
<comment type="subcellular location">
    <subcellularLocation>
        <location evidence="1">Cytoplasm</location>
    </subcellularLocation>
</comment>
<feature type="region of interest" description="Disordered" evidence="7">
    <location>
        <begin position="390"/>
        <end position="410"/>
    </location>
</feature>
<dbReference type="GO" id="GO:0005737">
    <property type="term" value="C:cytoplasm"/>
    <property type="evidence" value="ECO:0007669"/>
    <property type="project" value="UniProtKB-SubCell"/>
</dbReference>
<evidence type="ECO:0000256" key="7">
    <source>
        <dbReference type="SAM" id="MobiDB-lite"/>
    </source>
</evidence>
<feature type="compositionally biased region" description="Acidic residues" evidence="7">
    <location>
        <begin position="390"/>
        <end position="408"/>
    </location>
</feature>
<evidence type="ECO:0000256" key="2">
    <source>
        <dbReference type="ARBA" id="ARBA00008318"/>
    </source>
</evidence>
<keyword evidence="3" id="KW-0963">Cytoplasm</keyword>
<dbReference type="InterPro" id="IPR051608">
    <property type="entry name" value="RQC_Subunit_NEMF"/>
</dbReference>
<feature type="domain" description="NFACT RNA-binding" evidence="8">
    <location>
        <begin position="485"/>
        <end position="613"/>
    </location>
</feature>
<comment type="caution">
    <text evidence="10">The sequence shown here is derived from an EMBL/GenBank/DDBJ whole genome shotgun (WGS) entry which is preliminary data.</text>
</comment>
<feature type="region of interest" description="Disordered" evidence="7">
    <location>
        <begin position="726"/>
        <end position="897"/>
    </location>
</feature>
<evidence type="ECO:0000256" key="5">
    <source>
        <dbReference type="ARBA" id="ARBA00070414"/>
    </source>
</evidence>
<dbReference type="Proteomes" id="UP000193922">
    <property type="component" value="Unassembled WGS sequence"/>
</dbReference>
<evidence type="ECO:0000259" key="9">
    <source>
        <dbReference type="Pfam" id="PF11923"/>
    </source>
</evidence>
<evidence type="ECO:0000256" key="1">
    <source>
        <dbReference type="ARBA" id="ARBA00004496"/>
    </source>
</evidence>
<dbReference type="PANTHER" id="PTHR15239:SF6">
    <property type="entry name" value="RIBOSOME QUALITY CONTROL COMPLEX SUBUNIT NEMF"/>
    <property type="match status" value="1"/>
</dbReference>
<keyword evidence="4 6" id="KW-0175">Coiled coil</keyword>
<reference evidence="10 11" key="1">
    <citation type="submission" date="2016-07" db="EMBL/GenBank/DDBJ databases">
        <title>Pervasive Adenine N6-methylation of Active Genes in Fungi.</title>
        <authorList>
            <consortium name="DOE Joint Genome Institute"/>
            <person name="Mondo S.J."/>
            <person name="Dannebaum R.O."/>
            <person name="Kuo R.C."/>
            <person name="Labutti K."/>
            <person name="Haridas S."/>
            <person name="Kuo A."/>
            <person name="Salamov A."/>
            <person name="Ahrendt S.R."/>
            <person name="Lipzen A."/>
            <person name="Sullivan W."/>
            <person name="Andreopoulos W.B."/>
            <person name="Clum A."/>
            <person name="Lindquist E."/>
            <person name="Daum C."/>
            <person name="Ramamoorthy G.K."/>
            <person name="Gryganskyi A."/>
            <person name="Culley D."/>
            <person name="Magnuson J.K."/>
            <person name="James T.Y."/>
            <person name="O'Malley M.A."/>
            <person name="Stajich J.E."/>
            <person name="Spatafora J.W."/>
            <person name="Visel A."/>
            <person name="Grigoriev I.V."/>
        </authorList>
    </citation>
    <scope>NUCLEOTIDE SEQUENCE [LARGE SCALE GENOMIC DNA]</scope>
    <source>
        <strain evidence="10 11">ATCC 12442</strain>
    </source>
</reference>